<name>A0ABQ8PV21_9FUNG</name>
<protein>
    <recommendedName>
        <fullName evidence="3">Chitin-binding type-4 domain-containing protein</fullName>
    </recommendedName>
</protein>
<dbReference type="Proteomes" id="UP001151295">
    <property type="component" value="Unassembled WGS sequence"/>
</dbReference>
<dbReference type="Gene3D" id="2.70.50.70">
    <property type="match status" value="1"/>
</dbReference>
<sequence>MPFVAFAHMDLISPCPRYNAHGIDCPELPPNESTDWSESSPISSNGVALQPLCKYTVPWPTPAATWSAGQIITVEFATYGTTHSGGHCQWSISYDGGKTFVVLYQALGHCFYDVKGNEQTNYTFALPADLPNSDHAVFAWTWVNAMGNREFYMNCADVAINGSKSLLFSGPQMTILNYPGYPTVPEFLGNYSVGVSYYENAPTITVQATTTETITYSLPQSSAPTADSTDL</sequence>
<gene>
    <name evidence="1" type="ORF">EDC05_000036</name>
</gene>
<evidence type="ECO:0008006" key="3">
    <source>
        <dbReference type="Google" id="ProtNLM"/>
    </source>
</evidence>
<reference evidence="1" key="1">
    <citation type="submission" date="2022-07" db="EMBL/GenBank/DDBJ databases">
        <title>Phylogenomic reconstructions and comparative analyses of Kickxellomycotina fungi.</title>
        <authorList>
            <person name="Reynolds N.K."/>
            <person name="Stajich J.E."/>
            <person name="Barry K."/>
            <person name="Grigoriev I.V."/>
            <person name="Crous P."/>
            <person name="Smith M.E."/>
        </authorList>
    </citation>
    <scope>NUCLEOTIDE SEQUENCE</scope>
    <source>
        <strain evidence="1">BCRC 34882</strain>
    </source>
</reference>
<dbReference type="EMBL" id="JANBQD010000001">
    <property type="protein sequence ID" value="KAJ1996146.1"/>
    <property type="molecule type" value="Genomic_DNA"/>
</dbReference>
<organism evidence="1 2">
    <name type="scientific">Coemansia umbellata</name>
    <dbReference type="NCBI Taxonomy" id="1424467"/>
    <lineage>
        <taxon>Eukaryota</taxon>
        <taxon>Fungi</taxon>
        <taxon>Fungi incertae sedis</taxon>
        <taxon>Zoopagomycota</taxon>
        <taxon>Kickxellomycotina</taxon>
        <taxon>Kickxellomycetes</taxon>
        <taxon>Kickxellales</taxon>
        <taxon>Kickxellaceae</taxon>
        <taxon>Coemansia</taxon>
    </lineage>
</organism>
<accession>A0ABQ8PV21</accession>
<proteinExistence type="predicted"/>
<comment type="caution">
    <text evidence="1">The sequence shown here is derived from an EMBL/GenBank/DDBJ whole genome shotgun (WGS) entry which is preliminary data.</text>
</comment>
<dbReference type="PANTHER" id="PTHR36182:SF1">
    <property type="entry name" value="PROTEIN, PUTATIVE (AFU_ORTHOLOGUE AFUA_6G10930)-RELATED"/>
    <property type="match status" value="1"/>
</dbReference>
<dbReference type="PANTHER" id="PTHR36182">
    <property type="entry name" value="PROTEIN, PUTATIVE (AFU_ORTHOLOGUE AFUA_6G10930)-RELATED"/>
    <property type="match status" value="1"/>
</dbReference>
<evidence type="ECO:0000313" key="1">
    <source>
        <dbReference type="EMBL" id="KAJ1996146.1"/>
    </source>
</evidence>
<evidence type="ECO:0000313" key="2">
    <source>
        <dbReference type="Proteomes" id="UP001151295"/>
    </source>
</evidence>
<keyword evidence="2" id="KW-1185">Reference proteome</keyword>